<feature type="transmembrane region" description="Helical" evidence="2">
    <location>
        <begin position="269"/>
        <end position="285"/>
    </location>
</feature>
<reference evidence="3" key="1">
    <citation type="submission" date="2015-04" db="EMBL/GenBank/DDBJ databases">
        <title>The genome sequence of the plant pathogenic Rhizarian Plasmodiophora brassicae reveals insights in its biotrophic life cycle and the origin of chitin synthesis.</title>
        <authorList>
            <person name="Schwelm A."/>
            <person name="Fogelqvist J."/>
            <person name="Knaust A."/>
            <person name="Julke S."/>
            <person name="Lilja T."/>
            <person name="Dhandapani V."/>
            <person name="Bonilla-Rosso G."/>
            <person name="Karlsson M."/>
            <person name="Shevchenko A."/>
            <person name="Choi S.R."/>
            <person name="Kim H.G."/>
            <person name="Park J.Y."/>
            <person name="Lim Y.P."/>
            <person name="Ludwig-Muller J."/>
            <person name="Dixelius C."/>
        </authorList>
    </citation>
    <scope>NUCLEOTIDE SEQUENCE</scope>
    <source>
        <tissue evidence="3">Potato root galls</tissue>
    </source>
</reference>
<evidence type="ECO:0000313" key="3">
    <source>
        <dbReference type="EMBL" id="CRZ08576.1"/>
    </source>
</evidence>
<protein>
    <submittedName>
        <fullName evidence="3">Uncharacterized protein</fullName>
    </submittedName>
</protein>
<keyword evidence="1" id="KW-0233">DNA recombination</keyword>
<dbReference type="InterPro" id="IPR011010">
    <property type="entry name" value="DNA_brk_join_enz"/>
</dbReference>
<dbReference type="GO" id="GO:0006310">
    <property type="term" value="P:DNA recombination"/>
    <property type="evidence" value="ECO:0007669"/>
    <property type="project" value="UniProtKB-KW"/>
</dbReference>
<dbReference type="InterPro" id="IPR013762">
    <property type="entry name" value="Integrase-like_cat_sf"/>
</dbReference>
<dbReference type="SUPFAM" id="SSF56349">
    <property type="entry name" value="DNA breaking-rejoining enzymes"/>
    <property type="match status" value="1"/>
</dbReference>
<evidence type="ECO:0000256" key="2">
    <source>
        <dbReference type="SAM" id="Phobius"/>
    </source>
</evidence>
<name>A0A0H5R3T3_9EUKA</name>
<sequence>RPATRSRARRQTNICAMERTIVGAIRPDRTGKKRFKLSQAQLELVQAGVDDVLARMNLTRRQNVLPSQSWVDGLAVEESTKRAYDKHLRGLLYFFGLIGDFESLIILQPDAPHNVPAMNVDSILLYLDWRTLEEGTHLQRADGTAVLDTFGAQILSSGSWLDPDNVTQMGSALKAIHQKFDHRGAYQGVCPDCQLQRALTPPNRLGCDRHSPAPLIWRKGVPTQSTVFENAFKRIKKDLKDYRANGDTQLTPTEVLILRDYCMKENDPYFFMVYTIFIVFVKMFMRNDDAKNLDFNDFEESFFVINNNVVEKLAVWVDGKTEKRHDTKSLLLLHRDRDVPEFDAISHLLAHVGSLQLTSGCLFPGKRWFSCGRKIEHLRPITYDEFNKVFQELCRRLLRRRGPFGVHCARKTAYLFAVWYGANLIEAMKAARHAATVNATRYYKDAGAVINLIKATTPDDIVSRVQPKWQPVFVESGHVVRENLTMHSRRPGNELRSLVVLASEYIQRLQSRHFLGFDDHGHGISCQLLSQAILQREEVVDDPFQRYASALQRARASMPELMVEIDRAVQDMLEHVRQSATVTAAAVANVESIERAGDSLLSNEPLVASQAVEKRRQQMFGDFDIDRSQLGKLKTSQKLQFLVEIWQQCHAVDSARFSNPFRLFFSQSLRPLMECLTGHFQGDQAAFTEAWSTQKCKHRLFGRDLCNGKERCTLTRTL</sequence>
<dbReference type="EMBL" id="HACM01008134">
    <property type="protein sequence ID" value="CRZ08576.1"/>
    <property type="molecule type" value="Transcribed_RNA"/>
</dbReference>
<organism evidence="3">
    <name type="scientific">Spongospora subterranea</name>
    <dbReference type="NCBI Taxonomy" id="70186"/>
    <lineage>
        <taxon>Eukaryota</taxon>
        <taxon>Sar</taxon>
        <taxon>Rhizaria</taxon>
        <taxon>Endomyxa</taxon>
        <taxon>Phytomyxea</taxon>
        <taxon>Plasmodiophorida</taxon>
        <taxon>Plasmodiophoridae</taxon>
        <taxon>Spongospora</taxon>
    </lineage>
</organism>
<keyword evidence="2" id="KW-1133">Transmembrane helix</keyword>
<dbReference type="GO" id="GO:0003677">
    <property type="term" value="F:DNA binding"/>
    <property type="evidence" value="ECO:0007669"/>
    <property type="project" value="InterPro"/>
</dbReference>
<evidence type="ECO:0000256" key="1">
    <source>
        <dbReference type="ARBA" id="ARBA00023172"/>
    </source>
</evidence>
<keyword evidence="2" id="KW-0812">Transmembrane</keyword>
<dbReference type="GO" id="GO:0015074">
    <property type="term" value="P:DNA integration"/>
    <property type="evidence" value="ECO:0007669"/>
    <property type="project" value="InterPro"/>
</dbReference>
<keyword evidence="2" id="KW-0472">Membrane</keyword>
<accession>A0A0H5R3T3</accession>
<feature type="non-terminal residue" evidence="3">
    <location>
        <position position="1"/>
    </location>
</feature>
<proteinExistence type="predicted"/>
<dbReference type="AlphaFoldDB" id="A0A0H5R3T3"/>
<dbReference type="Gene3D" id="1.10.443.10">
    <property type="entry name" value="Intergrase catalytic core"/>
    <property type="match status" value="1"/>
</dbReference>